<dbReference type="SUPFAM" id="SSF54277">
    <property type="entry name" value="CAD &amp; PB1 domains"/>
    <property type="match status" value="1"/>
</dbReference>
<feature type="compositionally biased region" description="Low complexity" evidence="5">
    <location>
        <begin position="541"/>
        <end position="566"/>
    </location>
</feature>
<dbReference type="GO" id="GO:0070530">
    <property type="term" value="F:K63-linked polyubiquitin modification-dependent protein binding"/>
    <property type="evidence" value="ECO:0007669"/>
    <property type="project" value="TreeGrafter"/>
</dbReference>
<dbReference type="InterPro" id="IPR000270">
    <property type="entry name" value="PB1_dom"/>
</dbReference>
<dbReference type="GeneID" id="18909850"/>
<dbReference type="EMBL" id="JH930478">
    <property type="protein sequence ID" value="EKM50674.1"/>
    <property type="molecule type" value="Genomic_DNA"/>
</dbReference>
<feature type="non-terminal residue" evidence="8">
    <location>
        <position position="1"/>
    </location>
</feature>
<dbReference type="RefSeq" id="XP_007400939.1">
    <property type="nucleotide sequence ID" value="XM_007400877.1"/>
</dbReference>
<dbReference type="PROSITE" id="PS01357">
    <property type="entry name" value="ZF_ZZ_1"/>
    <property type="match status" value="1"/>
</dbReference>
<dbReference type="PANTHER" id="PTHR15090:SF0">
    <property type="entry name" value="SEQUESTOSOME-1"/>
    <property type="match status" value="1"/>
</dbReference>
<dbReference type="GO" id="GO:0044753">
    <property type="term" value="C:amphisome"/>
    <property type="evidence" value="ECO:0007669"/>
    <property type="project" value="TreeGrafter"/>
</dbReference>
<keyword evidence="2 4" id="KW-0863">Zinc-finger</keyword>
<feature type="domain" description="ZZ-type" evidence="6">
    <location>
        <begin position="726"/>
        <end position="787"/>
    </location>
</feature>
<dbReference type="SUPFAM" id="SSF57850">
    <property type="entry name" value="RING/U-box"/>
    <property type="match status" value="3"/>
</dbReference>
<dbReference type="InterPro" id="IPR000433">
    <property type="entry name" value="Znf_ZZ"/>
</dbReference>
<evidence type="ECO:0000256" key="2">
    <source>
        <dbReference type="ARBA" id="ARBA00022771"/>
    </source>
</evidence>
<keyword evidence="9" id="KW-1185">Reference proteome</keyword>
<feature type="compositionally biased region" description="Low complexity" evidence="5">
    <location>
        <begin position="392"/>
        <end position="402"/>
    </location>
</feature>
<dbReference type="GO" id="GO:0005080">
    <property type="term" value="F:protein kinase C binding"/>
    <property type="evidence" value="ECO:0007669"/>
    <property type="project" value="TreeGrafter"/>
</dbReference>
<gene>
    <name evidence="8" type="ORF">PHACADRAFT_178406</name>
</gene>
<name>K5VVR9_PHACS</name>
<keyword evidence="1" id="KW-0479">Metal-binding</keyword>
<dbReference type="CDD" id="cd02249">
    <property type="entry name" value="ZZ"/>
    <property type="match status" value="1"/>
</dbReference>
<evidence type="ECO:0000256" key="5">
    <source>
        <dbReference type="SAM" id="MobiDB-lite"/>
    </source>
</evidence>
<reference evidence="8 9" key="1">
    <citation type="journal article" date="2012" name="BMC Genomics">
        <title>Comparative genomics of the white-rot fungi, Phanerochaete carnosa and P. chrysosporium, to elucidate the genetic basis of the distinct wood types they colonize.</title>
        <authorList>
            <person name="Suzuki H."/>
            <person name="MacDonald J."/>
            <person name="Syed K."/>
            <person name="Salamov A."/>
            <person name="Hori C."/>
            <person name="Aerts A."/>
            <person name="Henrissat B."/>
            <person name="Wiebenga A."/>
            <person name="vanKuyk P.A."/>
            <person name="Barry K."/>
            <person name="Lindquist E."/>
            <person name="LaButti K."/>
            <person name="Lapidus A."/>
            <person name="Lucas S."/>
            <person name="Coutinho P."/>
            <person name="Gong Y."/>
            <person name="Samejima M."/>
            <person name="Mahadevan R."/>
            <person name="Abou-Zaid M."/>
            <person name="de Vries R.P."/>
            <person name="Igarashi K."/>
            <person name="Yadav J.S."/>
            <person name="Grigoriev I.V."/>
            <person name="Master E.R."/>
        </authorList>
    </citation>
    <scope>NUCLEOTIDE SEQUENCE [LARGE SCALE GENOMIC DNA]</scope>
    <source>
        <strain evidence="8 9">HHB-10118-sp</strain>
    </source>
</reference>
<dbReference type="Pfam" id="PF00569">
    <property type="entry name" value="ZZ"/>
    <property type="match status" value="3"/>
</dbReference>
<dbReference type="InterPro" id="IPR052260">
    <property type="entry name" value="Autophagy_Rcpt_SigReg"/>
</dbReference>
<dbReference type="AlphaFoldDB" id="K5VVR9"/>
<dbReference type="CDD" id="cd02340">
    <property type="entry name" value="ZZ_NBR1_like"/>
    <property type="match status" value="1"/>
</dbReference>
<proteinExistence type="predicted"/>
<dbReference type="Gene3D" id="3.10.20.90">
    <property type="entry name" value="Phosphatidylinositol 3-kinase Catalytic Subunit, Chain A, domain 1"/>
    <property type="match status" value="1"/>
</dbReference>
<feature type="domain" description="PB1" evidence="7">
    <location>
        <begin position="20"/>
        <end position="113"/>
    </location>
</feature>
<evidence type="ECO:0000313" key="8">
    <source>
        <dbReference type="EMBL" id="EKM50674.1"/>
    </source>
</evidence>
<feature type="region of interest" description="Disordered" evidence="5">
    <location>
        <begin position="526"/>
        <end position="566"/>
    </location>
</feature>
<feature type="region of interest" description="Disordered" evidence="5">
    <location>
        <begin position="162"/>
        <end position="189"/>
    </location>
</feature>
<evidence type="ECO:0008006" key="10">
    <source>
        <dbReference type="Google" id="ProtNLM"/>
    </source>
</evidence>
<organism evidence="8 9">
    <name type="scientific">Phanerochaete carnosa (strain HHB-10118-sp)</name>
    <name type="common">White-rot fungus</name>
    <name type="synonym">Peniophora carnosa</name>
    <dbReference type="NCBI Taxonomy" id="650164"/>
    <lineage>
        <taxon>Eukaryota</taxon>
        <taxon>Fungi</taxon>
        <taxon>Dikarya</taxon>
        <taxon>Basidiomycota</taxon>
        <taxon>Agaricomycotina</taxon>
        <taxon>Agaricomycetes</taxon>
        <taxon>Polyporales</taxon>
        <taxon>Phanerochaetaceae</taxon>
        <taxon>Phanerochaete</taxon>
    </lineage>
</organism>
<evidence type="ECO:0000259" key="6">
    <source>
        <dbReference type="PROSITE" id="PS50135"/>
    </source>
</evidence>
<accession>K5VVR9</accession>
<dbReference type="Gene3D" id="3.30.60.90">
    <property type="match status" value="3"/>
</dbReference>
<dbReference type="KEGG" id="pco:PHACADRAFT_178406"/>
<dbReference type="Pfam" id="PF00564">
    <property type="entry name" value="PB1"/>
    <property type="match status" value="1"/>
</dbReference>
<feature type="domain" description="ZZ-type" evidence="6">
    <location>
        <begin position="646"/>
        <end position="702"/>
    </location>
</feature>
<dbReference type="SMART" id="SM00291">
    <property type="entry name" value="ZnF_ZZ"/>
    <property type="match status" value="3"/>
</dbReference>
<evidence type="ECO:0000313" key="9">
    <source>
        <dbReference type="Proteomes" id="UP000008370"/>
    </source>
</evidence>
<evidence type="ECO:0000256" key="4">
    <source>
        <dbReference type="PROSITE-ProRule" id="PRU00228"/>
    </source>
</evidence>
<dbReference type="PROSITE" id="PS50135">
    <property type="entry name" value="ZF_ZZ_2"/>
    <property type="match status" value="3"/>
</dbReference>
<dbReference type="InterPro" id="IPR043145">
    <property type="entry name" value="Znf_ZZ_sf"/>
</dbReference>
<feature type="region of interest" description="Disordered" evidence="5">
    <location>
        <begin position="374"/>
        <end position="417"/>
    </location>
</feature>
<dbReference type="PROSITE" id="PS51745">
    <property type="entry name" value="PB1"/>
    <property type="match status" value="1"/>
</dbReference>
<sequence>MSSRYAASDYDSAETRPDKPLVVKCNYEGLNKRITFSSSRTCTFDLLKHRVEQCFSLSQTSYAIAYTDDDGETTVITTEGDLTEAIRYFYPGGADDPPLSSTASILSGRSFGRGKITLRVKITIDYDGPSLSDTSSLASTDEYQNRNDDSFSLSLSTSSAGSFGLEPDDDARTVSSKDTGARPRSKYSFFRSRGTKTVVPGACKTSRPVTNDEWEEETVSSVPKTLSLSGGGGGSVLPSIEDNDEDAVFERLREQEAENNEDPQSSSYGSTALQNERGVAWLREQNERTIQLIRPVEGTRSSSQVDHMDQLSVPDTLSIPEDDVGSTMSGELALEKGNDGRFYYAYTSGSSVSAPPSVDSGFDDDSSVVYDADRAETSDMRPPSRDGSWQDSNSRPSSSSRHSPNHRSYSEPILTREELPPDIPAELLPFITQPPPPPADPTDCSSCGALLEQLRYVCATCGEKEPASRTRFNGIEINGKGKGRDAEYFGASTTTFMYPPHAQRTMENSPSVSSWTLVAENNGPYDDSRSTLIKHKPLPALPSSPSSSPSSLTIPSLGLRSGSTSSSSLSSRGPGFELCFNCIATVGIVHALEASIDPGSSPLHVSPEESQRTFSEWRRTASRKGHLRHAYIEKVWGPRGWDNVEHDDRTTVKCSTCPSIIVGKRYKCAVCENFSLCKACYSQVHEIHPSDPFLVILEKPMRTRSEPVIEHPTLTPDETGELSMTHAGVKCAHCLMEIVGARFHCAICPSIDICSNCESAGLPGNLDSSDDGHNSSHIMIKIPYPLPMQELEIASRRAKQLWGRDAATIDEEARRSRRGSLGSGYARTVIGPSVAPVETTGEGESHDIRCDVCRKMILGVRYQCAMCPSTPQGYNLCTECDARSYAVHDPMHVFFKLPRPLDIPIDVDGPLLPILYAVEYCSF</sequence>
<keyword evidence="3" id="KW-0862">Zinc</keyword>
<protein>
    <recommendedName>
        <fullName evidence="10">ZZ-type domain-containing protein</fullName>
    </recommendedName>
</protein>
<evidence type="ECO:0000256" key="3">
    <source>
        <dbReference type="ARBA" id="ARBA00022833"/>
    </source>
</evidence>
<feature type="domain" description="ZZ-type" evidence="6">
    <location>
        <begin position="845"/>
        <end position="902"/>
    </location>
</feature>
<dbReference type="STRING" id="650164.K5VVR9"/>
<dbReference type="GO" id="GO:0016235">
    <property type="term" value="C:aggresome"/>
    <property type="evidence" value="ECO:0007669"/>
    <property type="project" value="TreeGrafter"/>
</dbReference>
<dbReference type="GO" id="GO:0035973">
    <property type="term" value="P:aggrephagy"/>
    <property type="evidence" value="ECO:0007669"/>
    <property type="project" value="TreeGrafter"/>
</dbReference>
<feature type="region of interest" description="Disordered" evidence="5">
    <location>
        <begin position="203"/>
        <end position="241"/>
    </location>
</feature>
<evidence type="ECO:0000256" key="1">
    <source>
        <dbReference type="ARBA" id="ARBA00022723"/>
    </source>
</evidence>
<feature type="compositionally biased region" description="Basic and acidic residues" evidence="5">
    <location>
        <begin position="374"/>
        <end position="384"/>
    </location>
</feature>
<dbReference type="HOGENOM" id="CLU_007319_0_0_1"/>
<dbReference type="GO" id="GO:0008270">
    <property type="term" value="F:zinc ion binding"/>
    <property type="evidence" value="ECO:0007669"/>
    <property type="project" value="UniProtKB-KW"/>
</dbReference>
<dbReference type="GO" id="GO:0007032">
    <property type="term" value="P:endosome organization"/>
    <property type="evidence" value="ECO:0007669"/>
    <property type="project" value="TreeGrafter"/>
</dbReference>
<dbReference type="PANTHER" id="PTHR15090">
    <property type="entry name" value="SEQUESTOSOME 1-RELATED"/>
    <property type="match status" value="1"/>
</dbReference>
<evidence type="ECO:0000259" key="7">
    <source>
        <dbReference type="PROSITE" id="PS51745"/>
    </source>
</evidence>
<dbReference type="Proteomes" id="UP000008370">
    <property type="component" value="Unassembled WGS sequence"/>
</dbReference>
<dbReference type="OrthoDB" id="661148at2759"/>
<dbReference type="InterPro" id="IPR053793">
    <property type="entry name" value="PB1-like"/>
</dbReference>
<dbReference type="GO" id="GO:0000423">
    <property type="term" value="P:mitophagy"/>
    <property type="evidence" value="ECO:0007669"/>
    <property type="project" value="TreeGrafter"/>
</dbReference>
<dbReference type="InParanoid" id="K5VVR9"/>